<dbReference type="InterPro" id="IPR035943">
    <property type="entry name" value="XisI-like_sf"/>
</dbReference>
<dbReference type="Gene3D" id="3.30.310.110">
    <property type="entry name" value="XisI-like"/>
    <property type="match status" value="1"/>
</dbReference>
<evidence type="ECO:0000313" key="2">
    <source>
        <dbReference type="Proteomes" id="UP000033607"/>
    </source>
</evidence>
<dbReference type="EMBL" id="LATL02000161">
    <property type="protein sequence ID" value="KKD38419.1"/>
    <property type="molecule type" value="Genomic_DNA"/>
</dbReference>
<protein>
    <submittedName>
        <fullName evidence="1">DNA element excision controlling factor XisI</fullName>
    </submittedName>
</protein>
<accession>A0A0F5YHN2</accession>
<reference evidence="1 2" key="1">
    <citation type="submission" date="2015-06" db="EMBL/GenBank/DDBJ databases">
        <title>Draft genome assembly of filamentous brackish cyanobacterium Limnoraphis robusta strain CS-951.</title>
        <authorList>
            <person name="Willis A."/>
            <person name="Parks M."/>
            <person name="Burford M.A."/>
        </authorList>
    </citation>
    <scope>NUCLEOTIDE SEQUENCE [LARGE SCALE GENOMIC DNA]</scope>
    <source>
        <strain evidence="1 2">CS-951</strain>
    </source>
</reference>
<proteinExistence type="predicted"/>
<dbReference type="RefSeq" id="WP_046278189.1">
    <property type="nucleotide sequence ID" value="NZ_LATL02000161.1"/>
</dbReference>
<organism evidence="1 2">
    <name type="scientific">Limnoraphis robusta CS-951</name>
    <dbReference type="NCBI Taxonomy" id="1637645"/>
    <lineage>
        <taxon>Bacteria</taxon>
        <taxon>Bacillati</taxon>
        <taxon>Cyanobacteriota</taxon>
        <taxon>Cyanophyceae</taxon>
        <taxon>Oscillatoriophycideae</taxon>
        <taxon>Oscillatoriales</taxon>
        <taxon>Sirenicapillariaceae</taxon>
        <taxon>Limnoraphis</taxon>
    </lineage>
</organism>
<name>A0A0F5YHN2_9CYAN</name>
<dbReference type="Pfam" id="PF08869">
    <property type="entry name" value="XisI"/>
    <property type="match status" value="1"/>
</dbReference>
<evidence type="ECO:0000313" key="1">
    <source>
        <dbReference type="EMBL" id="KKD38419.1"/>
    </source>
</evidence>
<dbReference type="InterPro" id="IPR014968">
    <property type="entry name" value="XisI"/>
</dbReference>
<dbReference type="AlphaFoldDB" id="A0A0F5YHN2"/>
<gene>
    <name evidence="1" type="ORF">WN50_08945</name>
</gene>
<comment type="caution">
    <text evidence="1">The sequence shown here is derived from an EMBL/GenBank/DDBJ whole genome shotgun (WGS) entry which is preliminary data.</text>
</comment>
<sequence>MDKLERYRTFIKRILTEYHDWVSDSSNLTDESCLVFDDQHNHYIWLFLGWEGKKQTRHIQVHIRIKNEKIYIEQDWTEEGIVTELLNLGVPKEDIVLAFYPPEERKFTEFATM</sequence>
<dbReference type="Proteomes" id="UP000033607">
    <property type="component" value="Unassembled WGS sequence"/>
</dbReference>
<dbReference type="CDD" id="cd16382">
    <property type="entry name" value="XisI-like"/>
    <property type="match status" value="1"/>
</dbReference>
<dbReference type="OrthoDB" id="467081at2"/>
<dbReference type="SUPFAM" id="SSF143847">
    <property type="entry name" value="XisI-like"/>
    <property type="match status" value="1"/>
</dbReference>